<dbReference type="SMART" id="SM00895">
    <property type="entry name" value="FCD"/>
    <property type="match status" value="1"/>
</dbReference>
<accession>A0A422QUT8</accession>
<evidence type="ECO:0000256" key="1">
    <source>
        <dbReference type="ARBA" id="ARBA00023015"/>
    </source>
</evidence>
<dbReference type="OrthoDB" id="9028214at2"/>
<dbReference type="EMBL" id="PXNQ02000010">
    <property type="protein sequence ID" value="RNF33572.1"/>
    <property type="molecule type" value="Genomic_DNA"/>
</dbReference>
<keyword evidence="3" id="KW-0804">Transcription</keyword>
<dbReference type="Gene3D" id="1.10.10.10">
    <property type="entry name" value="Winged helix-like DNA-binding domain superfamily/Winged helix DNA-binding domain"/>
    <property type="match status" value="1"/>
</dbReference>
<keyword evidence="2" id="KW-0238">DNA-binding</keyword>
<dbReference type="PRINTS" id="PR00035">
    <property type="entry name" value="HTHGNTR"/>
</dbReference>
<dbReference type="InterPro" id="IPR011711">
    <property type="entry name" value="GntR_C"/>
</dbReference>
<name>A0A422QUT8_9RHOB</name>
<dbReference type="PANTHER" id="PTHR43537:SF5">
    <property type="entry name" value="UXU OPERON TRANSCRIPTIONAL REGULATOR"/>
    <property type="match status" value="1"/>
</dbReference>
<evidence type="ECO:0000259" key="4">
    <source>
        <dbReference type="PROSITE" id="PS50949"/>
    </source>
</evidence>
<organism evidence="5 6">
    <name type="scientific">Paracoccus methylarcula</name>
    <dbReference type="NCBI Taxonomy" id="72022"/>
    <lineage>
        <taxon>Bacteria</taxon>
        <taxon>Pseudomonadati</taxon>
        <taxon>Pseudomonadota</taxon>
        <taxon>Alphaproteobacteria</taxon>
        <taxon>Rhodobacterales</taxon>
        <taxon>Paracoccaceae</taxon>
        <taxon>Paracoccus</taxon>
    </lineage>
</organism>
<feature type="domain" description="HTH gntR-type" evidence="4">
    <location>
        <begin position="26"/>
        <end position="94"/>
    </location>
</feature>
<dbReference type="Gene3D" id="1.20.120.530">
    <property type="entry name" value="GntR ligand-binding domain-like"/>
    <property type="match status" value="1"/>
</dbReference>
<dbReference type="Pfam" id="PF07729">
    <property type="entry name" value="FCD"/>
    <property type="match status" value="1"/>
</dbReference>
<sequence length="251" mass="28199">MSDIVDIMSDIENCREIGIRRNKGVMNRTEAASQAIKELVERSGWGVGDRLPAETDLARQLGFGRSTIREVLRQWESLGIVTRRKSAGTRIVSEISTRTLHIPLSLQVEAGSILRMLEVRRPLELEALRLCCARASDDSLRRIRARGAELISVYEASEDWRPADHRFHREIHLGSGNDLFPQMIEQIQYFYTGPADAPLGAVLGRSTIPRHADLTEAVVARDADRAIKVMSDILTDVETEARELVEGRDDE</sequence>
<protein>
    <submittedName>
        <fullName evidence="5">FadR family transcriptional regulator</fullName>
    </submittedName>
</protein>
<evidence type="ECO:0000256" key="2">
    <source>
        <dbReference type="ARBA" id="ARBA00023125"/>
    </source>
</evidence>
<evidence type="ECO:0000256" key="3">
    <source>
        <dbReference type="ARBA" id="ARBA00023163"/>
    </source>
</evidence>
<dbReference type="InterPro" id="IPR036388">
    <property type="entry name" value="WH-like_DNA-bd_sf"/>
</dbReference>
<proteinExistence type="predicted"/>
<dbReference type="GO" id="GO:0003700">
    <property type="term" value="F:DNA-binding transcription factor activity"/>
    <property type="evidence" value="ECO:0007669"/>
    <property type="project" value="InterPro"/>
</dbReference>
<dbReference type="SUPFAM" id="SSF46785">
    <property type="entry name" value="Winged helix' DNA-binding domain"/>
    <property type="match status" value="1"/>
</dbReference>
<dbReference type="PROSITE" id="PS50949">
    <property type="entry name" value="HTH_GNTR"/>
    <property type="match status" value="1"/>
</dbReference>
<dbReference type="InterPro" id="IPR008920">
    <property type="entry name" value="TF_FadR/GntR_C"/>
</dbReference>
<keyword evidence="1" id="KW-0805">Transcription regulation</keyword>
<gene>
    <name evidence="5" type="ORF">A7A09_015785</name>
</gene>
<dbReference type="InterPro" id="IPR000524">
    <property type="entry name" value="Tscrpt_reg_HTH_GntR"/>
</dbReference>
<comment type="caution">
    <text evidence="5">The sequence shown here is derived from an EMBL/GenBank/DDBJ whole genome shotgun (WGS) entry which is preliminary data.</text>
</comment>
<dbReference type="InterPro" id="IPR036390">
    <property type="entry name" value="WH_DNA-bd_sf"/>
</dbReference>
<dbReference type="AlphaFoldDB" id="A0A422QUT8"/>
<dbReference type="Proteomes" id="UP000238137">
    <property type="component" value="Unassembled WGS sequence"/>
</dbReference>
<keyword evidence="6" id="KW-1185">Reference proteome</keyword>
<dbReference type="PANTHER" id="PTHR43537">
    <property type="entry name" value="TRANSCRIPTIONAL REGULATOR, GNTR FAMILY"/>
    <property type="match status" value="1"/>
</dbReference>
<dbReference type="CDD" id="cd07377">
    <property type="entry name" value="WHTH_GntR"/>
    <property type="match status" value="1"/>
</dbReference>
<dbReference type="Pfam" id="PF00392">
    <property type="entry name" value="GntR"/>
    <property type="match status" value="1"/>
</dbReference>
<evidence type="ECO:0000313" key="6">
    <source>
        <dbReference type="Proteomes" id="UP000238137"/>
    </source>
</evidence>
<evidence type="ECO:0000313" key="5">
    <source>
        <dbReference type="EMBL" id="RNF33572.1"/>
    </source>
</evidence>
<dbReference type="GO" id="GO:0003677">
    <property type="term" value="F:DNA binding"/>
    <property type="evidence" value="ECO:0007669"/>
    <property type="project" value="UniProtKB-KW"/>
</dbReference>
<reference evidence="5" key="1">
    <citation type="submission" date="2018-05" db="EMBL/GenBank/DDBJ databases">
        <title>Reclassification of Methylarcula marina and Methylarcula terricola as Paracoccus methylarcula sp.nov., comb.nov. and Paracoccus terricola comb.nov.</title>
        <authorList>
            <person name="Shmareva M.N."/>
            <person name="Doronina N.V."/>
            <person name="Vasilenko O.V."/>
            <person name="Tarlachkov S.V."/>
            <person name="Trotsenko Y.A."/>
        </authorList>
    </citation>
    <scope>NUCLEOTIDE SEQUENCE [LARGE SCALE GENOMIC DNA]</scope>
    <source>
        <strain evidence="5">VKM B-2159</strain>
    </source>
</reference>
<dbReference type="SMART" id="SM00345">
    <property type="entry name" value="HTH_GNTR"/>
    <property type="match status" value="1"/>
</dbReference>
<dbReference type="SUPFAM" id="SSF48008">
    <property type="entry name" value="GntR ligand-binding domain-like"/>
    <property type="match status" value="1"/>
</dbReference>